<dbReference type="OMA" id="EITQVAH"/>
<dbReference type="SUPFAM" id="SSF51735">
    <property type="entry name" value="NAD(P)-binding Rossmann-fold domains"/>
    <property type="match status" value="1"/>
</dbReference>
<dbReference type="AlphaFoldDB" id="S8A7J0"/>
<name>S8A7J0_DACHA</name>
<dbReference type="Proteomes" id="UP000015100">
    <property type="component" value="Unassembled WGS sequence"/>
</dbReference>
<dbReference type="Gene3D" id="3.30.360.10">
    <property type="entry name" value="Dihydrodipicolinate Reductase, domain 2"/>
    <property type="match status" value="1"/>
</dbReference>
<organism evidence="1 2">
    <name type="scientific">Dactylellina haptotyla (strain CBS 200.50)</name>
    <name type="common">Nematode-trapping fungus</name>
    <name type="synonym">Monacrosporium haptotylum</name>
    <dbReference type="NCBI Taxonomy" id="1284197"/>
    <lineage>
        <taxon>Eukaryota</taxon>
        <taxon>Fungi</taxon>
        <taxon>Dikarya</taxon>
        <taxon>Ascomycota</taxon>
        <taxon>Pezizomycotina</taxon>
        <taxon>Orbiliomycetes</taxon>
        <taxon>Orbiliales</taxon>
        <taxon>Orbiliaceae</taxon>
        <taxon>Dactylellina</taxon>
    </lineage>
</organism>
<dbReference type="GO" id="GO:0016491">
    <property type="term" value="F:oxidoreductase activity"/>
    <property type="evidence" value="ECO:0007669"/>
    <property type="project" value="TreeGrafter"/>
</dbReference>
<evidence type="ECO:0008006" key="3">
    <source>
        <dbReference type="Google" id="ProtNLM"/>
    </source>
</evidence>
<dbReference type="EMBL" id="AQGS01000757">
    <property type="protein sequence ID" value="EPS37111.1"/>
    <property type="molecule type" value="Genomic_DNA"/>
</dbReference>
<dbReference type="PANTHER" id="PTHR42840:SF7">
    <property type="entry name" value="BINDING ROSSMANN FOLD OXIDOREDUCTASE, PUTATIVE (AFU_ORTHOLOGUE AFUA_4G10190)-RELATED"/>
    <property type="match status" value="1"/>
</dbReference>
<accession>S8A7J0</accession>
<dbReference type="PANTHER" id="PTHR42840">
    <property type="entry name" value="NAD(P)-BINDING ROSSMANN-FOLD SUPERFAMILY PROTEIN-RELATED"/>
    <property type="match status" value="1"/>
</dbReference>
<dbReference type="Gene3D" id="3.40.50.720">
    <property type="entry name" value="NAD(P)-binding Rossmann-like Domain"/>
    <property type="match status" value="1"/>
</dbReference>
<sequence>MHTIHGVLALENNKNVLIEKPLTLCQRDIQELMAAEKLSTGKVFVGYMRRYASGFLDAIKEIGDPECIQYVRVRDIICPNDVFISQSATFPQKFNDVGKVAVDELLSREDDMVFQALSVDMGLGVTDERKKMLRLLGSLGSHDLSAMREIIGMPKGVIGARLKHQMWHVLFDYGHFSVIYESGFNSVPLFDASIEVFTETKVVTVIYDTPYVKGLPTKMVVREKVGEASYQERTRRTSFEDPYTKEMLAWYNCIVNNATPKTTIEDASNDLEIFKMILKASG</sequence>
<dbReference type="GO" id="GO:0006740">
    <property type="term" value="P:NADPH regeneration"/>
    <property type="evidence" value="ECO:0007669"/>
    <property type="project" value="TreeGrafter"/>
</dbReference>
<dbReference type="InterPro" id="IPR036291">
    <property type="entry name" value="NAD(P)-bd_dom_sf"/>
</dbReference>
<dbReference type="HOGENOM" id="CLU_028866_0_0_1"/>
<proteinExistence type="predicted"/>
<dbReference type="GO" id="GO:0005737">
    <property type="term" value="C:cytoplasm"/>
    <property type="evidence" value="ECO:0007669"/>
    <property type="project" value="TreeGrafter"/>
</dbReference>
<dbReference type="OrthoDB" id="64915at2759"/>
<evidence type="ECO:0000313" key="1">
    <source>
        <dbReference type="EMBL" id="EPS37111.1"/>
    </source>
</evidence>
<protein>
    <recommendedName>
        <fullName evidence="3">Gfo/Idh/MocA-like oxidoreductase N-terminal domain-containing protein</fullName>
    </recommendedName>
</protein>
<comment type="caution">
    <text evidence="1">The sequence shown here is derived from an EMBL/GenBank/DDBJ whole genome shotgun (WGS) entry which is preliminary data.</text>
</comment>
<evidence type="ECO:0000313" key="2">
    <source>
        <dbReference type="Proteomes" id="UP000015100"/>
    </source>
</evidence>
<gene>
    <name evidence="1" type="ORF">H072_9284</name>
</gene>
<dbReference type="eggNOG" id="ENOG502QTKU">
    <property type="taxonomic scope" value="Eukaryota"/>
</dbReference>
<reference evidence="1 2" key="1">
    <citation type="journal article" date="2013" name="PLoS Genet.">
        <title>Genomic mechanisms accounting for the adaptation to parasitism in nematode-trapping fungi.</title>
        <authorList>
            <person name="Meerupati T."/>
            <person name="Andersson K.M."/>
            <person name="Friman E."/>
            <person name="Kumar D."/>
            <person name="Tunlid A."/>
            <person name="Ahren D."/>
        </authorList>
    </citation>
    <scope>NUCLEOTIDE SEQUENCE [LARGE SCALE GENOMIC DNA]</scope>
    <source>
        <strain evidence="1 2">CBS 200.50</strain>
    </source>
</reference>
<keyword evidence="2" id="KW-1185">Reference proteome</keyword>
<dbReference type="STRING" id="1284197.S8A7J0"/>
<reference evidence="2" key="2">
    <citation type="submission" date="2013-04" db="EMBL/GenBank/DDBJ databases">
        <title>Genomic mechanisms accounting for the adaptation to parasitism in nematode-trapping fungi.</title>
        <authorList>
            <person name="Ahren D.G."/>
        </authorList>
    </citation>
    <scope>NUCLEOTIDE SEQUENCE [LARGE SCALE GENOMIC DNA]</scope>
    <source>
        <strain evidence="2">CBS 200.50</strain>
    </source>
</reference>